<protein>
    <submittedName>
        <fullName evidence="1">Arylsulfotransferase family protein</fullName>
    </submittedName>
</protein>
<evidence type="ECO:0000313" key="1">
    <source>
        <dbReference type="EMBL" id="MEY8041815.1"/>
    </source>
</evidence>
<dbReference type="Proteomes" id="UP001564626">
    <property type="component" value="Unassembled WGS sequence"/>
</dbReference>
<accession>A0ABV4CL76</accession>
<name>A0ABV4CL76_9PSEU</name>
<dbReference type="InterPro" id="IPR039535">
    <property type="entry name" value="ASST-like"/>
</dbReference>
<keyword evidence="2" id="KW-1185">Reference proteome</keyword>
<dbReference type="InterPro" id="IPR053143">
    <property type="entry name" value="Arylsulfate_ST"/>
</dbReference>
<comment type="caution">
    <text evidence="1">The sequence shown here is derived from an EMBL/GenBank/DDBJ whole genome shotgun (WGS) entry which is preliminary data.</text>
</comment>
<dbReference type="PANTHER" id="PTHR35340:SF5">
    <property type="entry name" value="ASST-DOMAIN-CONTAINING PROTEIN"/>
    <property type="match status" value="1"/>
</dbReference>
<dbReference type="Pfam" id="PF14269">
    <property type="entry name" value="Arylsulfotran_2"/>
    <property type="match status" value="1"/>
</dbReference>
<evidence type="ECO:0000313" key="2">
    <source>
        <dbReference type="Proteomes" id="UP001564626"/>
    </source>
</evidence>
<proteinExistence type="predicted"/>
<dbReference type="PANTHER" id="PTHR35340">
    <property type="entry name" value="PQQ ENZYME REPEAT PROTEIN-RELATED"/>
    <property type="match status" value="1"/>
</dbReference>
<sequence>MTAVPARDGAWSRRKVLSLGGRLLVGGAAAGVVGTATGCSPAPDNGHRFVTRPDLHPPKLRISTPARGTGPGRIILGAMVPRPEQAEDVPQPGRLIADDRGEPVWFAPDPPGTVSMDLKVQQYRGEPVLTWWNGEMIAPPGYGEGQWYIADRSYRTIATVRTGAGLHADMHDLVITPQDTALLMSYHEVRTDLGPIGGPPDGAVLEGVVQEVDIATGAVLFEWRSLDHVGVVEALEAPPPDPNQPWDYFHVNSVEPEADGTLLISARNTHAVYKIRKDTGAVVWRLSGKFTDFRMGPGTLFEWQHDARRRPDGTITVFDNGEAATGEDRSRGLVLRVDEAARTADLVREDRRPEAALSPNMANYQLLDNGHAFAGWGGADGFTEFGPDGSVRLDGKLPEDMASYRTFRMPWTGEPADAPAVTARPGPERTTVVHTSWNGATEVAAWRVLTGPDPRSLRPAREAARAGFETRIEVPGRVGHVAVEGLDGTGRVLGTSPVVPVSQAG</sequence>
<dbReference type="RefSeq" id="WP_345356253.1">
    <property type="nucleotide sequence ID" value="NZ_BAABII010000002.1"/>
</dbReference>
<dbReference type="EMBL" id="JBGEHV010000042">
    <property type="protein sequence ID" value="MEY8041815.1"/>
    <property type="molecule type" value="Genomic_DNA"/>
</dbReference>
<gene>
    <name evidence="1" type="ORF">AB8O55_20595</name>
</gene>
<reference evidence="1 2" key="1">
    <citation type="submission" date="2024-08" db="EMBL/GenBank/DDBJ databases">
        <title>Genome mining of Saccharopolyspora cebuensis PGLac3 from Nigerian medicinal plant.</title>
        <authorList>
            <person name="Ezeobiora C.E."/>
            <person name="Igbokwe N.H."/>
            <person name="Amin D.H."/>
            <person name="Mendie U.E."/>
        </authorList>
    </citation>
    <scope>NUCLEOTIDE SEQUENCE [LARGE SCALE GENOMIC DNA]</scope>
    <source>
        <strain evidence="1 2">PGLac3</strain>
    </source>
</reference>
<dbReference type="SUPFAM" id="SSF63829">
    <property type="entry name" value="Calcium-dependent phosphotriesterase"/>
    <property type="match status" value="1"/>
</dbReference>
<organism evidence="1 2">
    <name type="scientific">Saccharopolyspora cebuensis</name>
    <dbReference type="NCBI Taxonomy" id="418759"/>
    <lineage>
        <taxon>Bacteria</taxon>
        <taxon>Bacillati</taxon>
        <taxon>Actinomycetota</taxon>
        <taxon>Actinomycetes</taxon>
        <taxon>Pseudonocardiales</taxon>
        <taxon>Pseudonocardiaceae</taxon>
        <taxon>Saccharopolyspora</taxon>
    </lineage>
</organism>